<protein>
    <submittedName>
        <fullName evidence="1">Methyltransferase type 11</fullName>
    </submittedName>
</protein>
<dbReference type="CDD" id="cd02440">
    <property type="entry name" value="AdoMet_MTases"/>
    <property type="match status" value="1"/>
</dbReference>
<dbReference type="SUPFAM" id="SSF53335">
    <property type="entry name" value="S-adenosyl-L-methionine-dependent methyltransferases"/>
    <property type="match status" value="1"/>
</dbReference>
<dbReference type="GO" id="GO:0008168">
    <property type="term" value="F:methyltransferase activity"/>
    <property type="evidence" value="ECO:0007669"/>
    <property type="project" value="UniProtKB-KW"/>
</dbReference>
<reference evidence="2" key="2">
    <citation type="submission" date="2011-03" db="EMBL/GenBank/DDBJ databases">
        <title>The complete genome of Desulfobacca acetoxidans DSM 11109.</title>
        <authorList>
            <consortium name="US DOE Joint Genome Institute (JGI-PGF)"/>
            <person name="Lucas S."/>
            <person name="Copeland A."/>
            <person name="Lapidus A."/>
            <person name="Bruce D."/>
            <person name="Goodwin L."/>
            <person name="Pitluck S."/>
            <person name="Peters L."/>
            <person name="Kyrpides N."/>
            <person name="Mavromatis K."/>
            <person name="Ivanova N."/>
            <person name="Ovchinnikova G."/>
            <person name="Teshima H."/>
            <person name="Detter J.C."/>
            <person name="Han C."/>
            <person name="Land M."/>
            <person name="Hauser L."/>
            <person name="Markowitz V."/>
            <person name="Cheng J.-F."/>
            <person name="Hugenholtz P."/>
            <person name="Woyke T."/>
            <person name="Wu D."/>
            <person name="Spring S."/>
            <person name="Schueler E."/>
            <person name="Brambilla E."/>
            <person name="Klenk H.-P."/>
            <person name="Eisen J.A."/>
        </authorList>
    </citation>
    <scope>NUCLEOTIDE SEQUENCE [LARGE SCALE GENOMIC DNA]</scope>
    <source>
        <strain evidence="2">ATCC 700848 / DSM 11109 / ASRB2</strain>
    </source>
</reference>
<reference evidence="1 2" key="1">
    <citation type="journal article" date="2011" name="Stand. Genomic Sci.">
        <title>Complete genome sequence of the acetate-degrading sulfate reducer Desulfobacca acetoxidans type strain (ASRB2).</title>
        <authorList>
            <person name="Goker M."/>
            <person name="Teshima H."/>
            <person name="Lapidus A."/>
            <person name="Nolan M."/>
            <person name="Lucas S."/>
            <person name="Hammon N."/>
            <person name="Deshpande S."/>
            <person name="Cheng J.F."/>
            <person name="Tapia R."/>
            <person name="Han C."/>
            <person name="Goodwin L."/>
            <person name="Pitluck S."/>
            <person name="Huntemann M."/>
            <person name="Liolios K."/>
            <person name="Ivanova N."/>
            <person name="Pagani I."/>
            <person name="Mavromatis K."/>
            <person name="Ovchinikova G."/>
            <person name="Pati A."/>
            <person name="Chen A."/>
            <person name="Palaniappan K."/>
            <person name="Land M."/>
            <person name="Hauser L."/>
            <person name="Brambilla E.M."/>
            <person name="Rohde M."/>
            <person name="Spring S."/>
            <person name="Detter J.C."/>
            <person name="Woyke T."/>
            <person name="Bristow J."/>
            <person name="Eisen J.A."/>
            <person name="Markowitz V."/>
            <person name="Hugenholtz P."/>
            <person name="Kyrpides N.C."/>
            <person name="Klenk H.P."/>
        </authorList>
    </citation>
    <scope>NUCLEOTIDE SEQUENCE [LARGE SCALE GENOMIC DNA]</scope>
    <source>
        <strain evidence="2">ATCC 700848 / DSM 11109 / ASRB2</strain>
    </source>
</reference>
<proteinExistence type="predicted"/>
<dbReference type="KEGG" id="dao:Desac_1653"/>
<accession>F2NJI9</accession>
<keyword evidence="1" id="KW-0489">Methyltransferase</keyword>
<dbReference type="AlphaFoldDB" id="F2NJI9"/>
<gene>
    <name evidence="1" type="ordered locus">Desac_1653</name>
</gene>
<keyword evidence="1" id="KW-0808">Transferase</keyword>
<sequence>MFKEKISCCPACGGQAIGFWLKKEKSGVIYDLWKCSTCQTGFMNPQPTKKFLASVYARSGHGLSEPISYPEVLRREEEYPNATVDSERLVSWAINYMGGGRNNQQYAIDIGSGFGFFSRAALQSGFKVKSINPGKWENQVFAEMNGFSPIPAFFEDLDLQGEKFDLVILSQVLEHIEKPYDFLVKIREIIKPGGILAIAVPNVNSIFVKILRDKDNGCLWVPEHLIHFSKLGLKALLSRTGFEIQRHIYLSRIPYFSLSNKLKLTGFKRNAVNFGVKVLQYLPLKICNLTGTGIMHNLWASPKNSQLP</sequence>
<dbReference type="RefSeq" id="WP_013706611.1">
    <property type="nucleotide sequence ID" value="NC_015388.1"/>
</dbReference>
<dbReference type="InterPro" id="IPR029063">
    <property type="entry name" value="SAM-dependent_MTases_sf"/>
</dbReference>
<dbReference type="Pfam" id="PF13489">
    <property type="entry name" value="Methyltransf_23"/>
    <property type="match status" value="1"/>
</dbReference>
<dbReference type="HOGENOM" id="CLU_885106_0_0_7"/>
<dbReference type="Gene3D" id="3.40.50.150">
    <property type="entry name" value="Vaccinia Virus protein VP39"/>
    <property type="match status" value="1"/>
</dbReference>
<evidence type="ECO:0000313" key="1">
    <source>
        <dbReference type="EMBL" id="AEB09501.1"/>
    </source>
</evidence>
<name>F2NJI9_DESAR</name>
<dbReference type="GO" id="GO:0032259">
    <property type="term" value="P:methylation"/>
    <property type="evidence" value="ECO:0007669"/>
    <property type="project" value="UniProtKB-KW"/>
</dbReference>
<dbReference type="OrthoDB" id="9815644at2"/>
<dbReference type="STRING" id="880072.Desac_1653"/>
<evidence type="ECO:0000313" key="2">
    <source>
        <dbReference type="Proteomes" id="UP000000483"/>
    </source>
</evidence>
<dbReference type="Proteomes" id="UP000000483">
    <property type="component" value="Chromosome"/>
</dbReference>
<dbReference type="eggNOG" id="COG2227">
    <property type="taxonomic scope" value="Bacteria"/>
</dbReference>
<dbReference type="EMBL" id="CP002629">
    <property type="protein sequence ID" value="AEB09501.1"/>
    <property type="molecule type" value="Genomic_DNA"/>
</dbReference>
<organism evidence="1 2">
    <name type="scientific">Desulfobacca acetoxidans (strain ATCC 700848 / DSM 11109 / ASRB2)</name>
    <dbReference type="NCBI Taxonomy" id="880072"/>
    <lineage>
        <taxon>Bacteria</taxon>
        <taxon>Pseudomonadati</taxon>
        <taxon>Thermodesulfobacteriota</taxon>
        <taxon>Desulfobaccia</taxon>
        <taxon>Desulfobaccales</taxon>
        <taxon>Desulfobaccaceae</taxon>
        <taxon>Desulfobacca</taxon>
    </lineage>
</organism>
<keyword evidence="2" id="KW-1185">Reference proteome</keyword>